<feature type="domain" description="F-box" evidence="2">
    <location>
        <begin position="119"/>
        <end position="161"/>
    </location>
</feature>
<keyword evidence="1" id="KW-0472">Membrane</keyword>
<protein>
    <recommendedName>
        <fullName evidence="2">F-box domain-containing protein</fullName>
    </recommendedName>
</protein>
<proteinExistence type="predicted"/>
<dbReference type="SUPFAM" id="SSF81383">
    <property type="entry name" value="F-box domain"/>
    <property type="match status" value="1"/>
</dbReference>
<dbReference type="PANTHER" id="PTHR13318">
    <property type="entry name" value="PARTNER OF PAIRED, ISOFORM B-RELATED"/>
    <property type="match status" value="1"/>
</dbReference>
<organism evidence="3 4">
    <name type="scientific">Brassica napus</name>
    <name type="common">Rape</name>
    <dbReference type="NCBI Taxonomy" id="3708"/>
    <lineage>
        <taxon>Eukaryota</taxon>
        <taxon>Viridiplantae</taxon>
        <taxon>Streptophyta</taxon>
        <taxon>Embryophyta</taxon>
        <taxon>Tracheophyta</taxon>
        <taxon>Spermatophyta</taxon>
        <taxon>Magnoliopsida</taxon>
        <taxon>eudicotyledons</taxon>
        <taxon>Gunneridae</taxon>
        <taxon>Pentapetalae</taxon>
        <taxon>rosids</taxon>
        <taxon>malvids</taxon>
        <taxon>Brassicales</taxon>
        <taxon>Brassicaceae</taxon>
        <taxon>Brassiceae</taxon>
        <taxon>Brassica</taxon>
    </lineage>
</organism>
<dbReference type="PANTHER" id="PTHR13318:SF95">
    <property type="entry name" value="F-BOX PROTEIN YLR352W"/>
    <property type="match status" value="1"/>
</dbReference>
<keyword evidence="1" id="KW-0812">Transmembrane</keyword>
<dbReference type="Pfam" id="PF25372">
    <property type="entry name" value="DUF7885"/>
    <property type="match status" value="3"/>
</dbReference>
<dbReference type="SMART" id="SM00256">
    <property type="entry name" value="FBOX"/>
    <property type="match status" value="1"/>
</dbReference>
<evidence type="ECO:0000313" key="4">
    <source>
        <dbReference type="Proteomes" id="UP000824890"/>
    </source>
</evidence>
<keyword evidence="4" id="KW-1185">Reference proteome</keyword>
<dbReference type="InterPro" id="IPR032675">
    <property type="entry name" value="LRR_dom_sf"/>
</dbReference>
<dbReference type="SMART" id="SM00367">
    <property type="entry name" value="LRR_CC"/>
    <property type="match status" value="13"/>
</dbReference>
<dbReference type="Gene3D" id="3.80.10.10">
    <property type="entry name" value="Ribonuclease Inhibitor"/>
    <property type="match status" value="3"/>
</dbReference>
<dbReference type="Gene3D" id="1.20.1280.50">
    <property type="match status" value="1"/>
</dbReference>
<evidence type="ECO:0000256" key="1">
    <source>
        <dbReference type="SAM" id="Phobius"/>
    </source>
</evidence>
<accession>A0ABQ8A103</accession>
<feature type="transmembrane region" description="Helical" evidence="1">
    <location>
        <begin position="12"/>
        <end position="33"/>
    </location>
</feature>
<name>A0ABQ8A103_BRANA</name>
<dbReference type="Pfam" id="PF12937">
    <property type="entry name" value="F-box-like"/>
    <property type="match status" value="1"/>
</dbReference>
<evidence type="ECO:0000259" key="2">
    <source>
        <dbReference type="SMART" id="SM00256"/>
    </source>
</evidence>
<dbReference type="InterPro" id="IPR057207">
    <property type="entry name" value="FBXL15_LRR"/>
</dbReference>
<dbReference type="CDD" id="cd22159">
    <property type="entry name" value="F-box_AtTIR1-like"/>
    <property type="match status" value="1"/>
</dbReference>
<dbReference type="SUPFAM" id="SSF52047">
    <property type="entry name" value="RNI-like"/>
    <property type="match status" value="2"/>
</dbReference>
<reference evidence="3 4" key="1">
    <citation type="submission" date="2021-05" db="EMBL/GenBank/DDBJ databases">
        <title>Genome Assembly of Synthetic Allotetraploid Brassica napus Reveals Homoeologous Exchanges between Subgenomes.</title>
        <authorList>
            <person name="Davis J.T."/>
        </authorList>
    </citation>
    <scope>NUCLEOTIDE SEQUENCE [LARGE SCALE GENOMIC DNA]</scope>
    <source>
        <strain evidence="4">cv. Da-Ae</strain>
        <tissue evidence="3">Seedling</tissue>
    </source>
</reference>
<dbReference type="InterPro" id="IPR006553">
    <property type="entry name" value="Leu-rich_rpt_Cys-con_subtyp"/>
</dbReference>
<evidence type="ECO:0000313" key="3">
    <source>
        <dbReference type="EMBL" id="KAH0886187.1"/>
    </source>
</evidence>
<dbReference type="InterPro" id="IPR036047">
    <property type="entry name" value="F-box-like_dom_sf"/>
</dbReference>
<keyword evidence="1" id="KW-1133">Transmembrane helix</keyword>
<comment type="caution">
    <text evidence="3">The sequence shown here is derived from an EMBL/GenBank/DDBJ whole genome shotgun (WGS) entry which is preliminary data.</text>
</comment>
<dbReference type="InterPro" id="IPR001810">
    <property type="entry name" value="F-box_dom"/>
</dbReference>
<dbReference type="Proteomes" id="UP000824890">
    <property type="component" value="Unassembled WGS sequence"/>
</dbReference>
<dbReference type="EMBL" id="JAGKQM010000014">
    <property type="protein sequence ID" value="KAH0886187.1"/>
    <property type="molecule type" value="Genomic_DNA"/>
</dbReference>
<sequence length="676" mass="71860">MFISFLNKKIKADSFVVFFIVFGSIVFALSHGFSLVESISAFVFPGKLELESCLRSIALLVSESEFYRRGSNPKEANIFLSLGSLVDCYYPPCKRSRVVAAPSLFSAFEEEKPVSIDVLPDECLFEIFRRLPGPQERTACAFVSKHWLTLVTSIRQSELDVVDHKTEDDSEGCLSRSLDGKKATDVRLAAIAVGTAGRGGLGKLSVRGSDKVSDLGLRSIGRSCPSLGSLSLCSLSAVTDIGLLEIAEGCPQLEKLDLSRCPAITDKGLVAIAKSCPNLSELTLEACSNIGDEGLQAVARSCSKLKSVSIKNCPLVRDQGIAALLSNTTCSLTKLKLQMVNVTDVSLAVVGHYGLSVTELVLAGLSHVTEKGFWVMGNGIGLQKLNSLTITACQGVTDTGLESVGKGCPNMKKALISKSPLLSDNGLVSFAKGSLSLESIQLEECHRVTQFGFFGSLLNCGAKLKAFSMVNCLGIRDLATGLPASSHRSGLRSLSVRNCPGFGDANLAALGKLCPQLEDIELCGLKGVTESGFLHLLQNSLVKVNFSVCSGLTDRVVSAISARNGLTLEVLNMDGCSKISDASLVSIAANCQILSDLDLSKCSVSDFGIQALASSEKLKLQILSMAGCSRVTDKSLPSIVKLGSTLLGLNLQQCRSVSCSTVDFLVERLYKCDILS</sequence>
<gene>
    <name evidence="3" type="ORF">HID58_062283</name>
</gene>